<dbReference type="EMBL" id="LAZR01033942">
    <property type="protein sequence ID" value="KKL46677.1"/>
    <property type="molecule type" value="Genomic_DNA"/>
</dbReference>
<evidence type="ECO:0000313" key="1">
    <source>
        <dbReference type="EMBL" id="KKL46677.1"/>
    </source>
</evidence>
<name>A0A0F9F6H1_9ZZZZ</name>
<sequence>MKLLYVLKCGRNKYSECLLEELAEGNEIDVFDLSGDIDYKDLLDKVEACDKLLNV</sequence>
<protein>
    <submittedName>
        <fullName evidence="1">Uncharacterized protein</fullName>
    </submittedName>
</protein>
<gene>
    <name evidence="1" type="ORF">LCGC14_2343190</name>
</gene>
<accession>A0A0F9F6H1</accession>
<reference evidence="1" key="1">
    <citation type="journal article" date="2015" name="Nature">
        <title>Complex archaea that bridge the gap between prokaryotes and eukaryotes.</title>
        <authorList>
            <person name="Spang A."/>
            <person name="Saw J.H."/>
            <person name="Jorgensen S.L."/>
            <person name="Zaremba-Niedzwiedzka K."/>
            <person name="Martijn J."/>
            <person name="Lind A.E."/>
            <person name="van Eijk R."/>
            <person name="Schleper C."/>
            <person name="Guy L."/>
            <person name="Ettema T.J."/>
        </authorList>
    </citation>
    <scope>NUCLEOTIDE SEQUENCE</scope>
</reference>
<comment type="caution">
    <text evidence="1">The sequence shown here is derived from an EMBL/GenBank/DDBJ whole genome shotgun (WGS) entry which is preliminary data.</text>
</comment>
<dbReference type="AlphaFoldDB" id="A0A0F9F6H1"/>
<organism evidence="1">
    <name type="scientific">marine sediment metagenome</name>
    <dbReference type="NCBI Taxonomy" id="412755"/>
    <lineage>
        <taxon>unclassified sequences</taxon>
        <taxon>metagenomes</taxon>
        <taxon>ecological metagenomes</taxon>
    </lineage>
</organism>
<proteinExistence type="predicted"/>